<keyword evidence="2 3" id="KW-0808">Transferase</keyword>
<dbReference type="EMBL" id="LT906453">
    <property type="protein sequence ID" value="SNV19520.1"/>
    <property type="molecule type" value="Genomic_DNA"/>
</dbReference>
<dbReference type="GO" id="GO:0051996">
    <property type="term" value="F:squalene synthase [NAD(P)H] activity"/>
    <property type="evidence" value="ECO:0007669"/>
    <property type="project" value="InterPro"/>
</dbReference>
<comment type="pathway">
    <text evidence="1">Carotenoid biosynthesis; phytoene biosynthesis.</text>
</comment>
<proteinExistence type="predicted"/>
<reference evidence="3 4" key="1">
    <citation type="submission" date="2017-06" db="EMBL/GenBank/DDBJ databases">
        <authorList>
            <consortium name="Pathogen Informatics"/>
        </authorList>
    </citation>
    <scope>NUCLEOTIDE SEQUENCE [LARGE SCALE GENOMIC DNA]</scope>
    <source>
        <strain evidence="3 4">NCTC13039</strain>
    </source>
</reference>
<dbReference type="STRING" id="1121387.GCA_000429885_01819"/>
<dbReference type="Pfam" id="PF00494">
    <property type="entry name" value="SQS_PSY"/>
    <property type="match status" value="1"/>
</dbReference>
<sequence>MTFTPRLPTHNHLTLGYRQCRHLTWKHGTTYYWGAALLPPPQRRHVHAIYALCRLADDIVDAPNATHDPTLIPATRNALTTFANRFHNAIDNPANETPTLAAIATSVRQTHIPMECFDRFFNAMAMDLDTEKYETWNDLLHYMDGSAAVIGEMMLPILGATHPDAREPARALGFAFQLTNFLRDIKEDLDRGRIYIPQEDLRHFGADPTQGHVDEPWRQLMTFQIARNRQLYQQADTGIPLLPNASARCVATARVLYSRILNLIENADYDIFSKRLRLPTWRKALTATHGLITPPHPQ</sequence>
<dbReference type="UniPathway" id="UPA00799"/>
<dbReference type="GeneID" id="63458988"/>
<gene>
    <name evidence="3" type="primary">crtM</name>
    <name evidence="3" type="ORF">SAMEA4475696_00722</name>
</gene>
<protein>
    <submittedName>
        <fullName evidence="3">Dehydrosqualene synthase</fullName>
        <ecNumber evidence="3">2.5.1.96</ecNumber>
    </submittedName>
</protein>
<dbReference type="InterPro" id="IPR044843">
    <property type="entry name" value="Trans_IPPS_bact-type"/>
</dbReference>
<evidence type="ECO:0000313" key="4">
    <source>
        <dbReference type="Proteomes" id="UP000242637"/>
    </source>
</evidence>
<dbReference type="SFLD" id="SFLDS00005">
    <property type="entry name" value="Isoprenoid_Synthase_Type_I"/>
    <property type="match status" value="1"/>
</dbReference>
<dbReference type="CDD" id="cd00683">
    <property type="entry name" value="Trans_IPPS_HH"/>
    <property type="match status" value="1"/>
</dbReference>
<dbReference type="Proteomes" id="UP000242637">
    <property type="component" value="Chromosome 1"/>
</dbReference>
<evidence type="ECO:0000256" key="2">
    <source>
        <dbReference type="ARBA" id="ARBA00022679"/>
    </source>
</evidence>
<dbReference type="InterPro" id="IPR019845">
    <property type="entry name" value="Squalene/phytoene_synthase_CS"/>
</dbReference>
<dbReference type="InterPro" id="IPR008949">
    <property type="entry name" value="Isoprenoid_synthase_dom_sf"/>
</dbReference>
<dbReference type="PROSITE" id="PS01044">
    <property type="entry name" value="SQUALEN_PHYTOEN_SYN_1"/>
    <property type="match status" value="1"/>
</dbReference>
<dbReference type="RefSeq" id="WP_051277658.1">
    <property type="nucleotide sequence ID" value="NZ_JAAFNL010000001.1"/>
</dbReference>
<dbReference type="SFLD" id="SFLDG01212">
    <property type="entry name" value="Phytoene_synthase_like"/>
    <property type="match status" value="1"/>
</dbReference>
<dbReference type="InterPro" id="IPR033904">
    <property type="entry name" value="Trans_IPPS_HH"/>
</dbReference>
<dbReference type="InterPro" id="IPR002060">
    <property type="entry name" value="Squ/phyt_synthse"/>
</dbReference>
<dbReference type="GO" id="GO:0016117">
    <property type="term" value="P:carotenoid biosynthetic process"/>
    <property type="evidence" value="ECO:0007669"/>
    <property type="project" value="UniProtKB-ARBA"/>
</dbReference>
<dbReference type="EC" id="2.5.1.96" evidence="3"/>
<dbReference type="SUPFAM" id="SSF48576">
    <property type="entry name" value="Terpenoid synthases"/>
    <property type="match status" value="1"/>
</dbReference>
<evidence type="ECO:0000256" key="1">
    <source>
        <dbReference type="ARBA" id="ARBA00004684"/>
    </source>
</evidence>
<dbReference type="PANTHER" id="PTHR31480">
    <property type="entry name" value="BIFUNCTIONAL LYCOPENE CYCLASE/PHYTOENE SYNTHASE"/>
    <property type="match status" value="1"/>
</dbReference>
<dbReference type="AlphaFoldDB" id="A0A239VBQ4"/>
<evidence type="ECO:0000313" key="3">
    <source>
        <dbReference type="EMBL" id="SNV19520.1"/>
    </source>
</evidence>
<accession>A0A239VBQ4</accession>
<name>A0A239VBQ4_9MICO</name>
<dbReference type="PROSITE" id="PS01045">
    <property type="entry name" value="SQUALEN_PHYTOEN_SYN_2"/>
    <property type="match status" value="1"/>
</dbReference>
<dbReference type="GO" id="GO:0004311">
    <property type="term" value="F:geranylgeranyl diphosphate synthase activity"/>
    <property type="evidence" value="ECO:0007669"/>
    <property type="project" value="InterPro"/>
</dbReference>
<dbReference type="Gene3D" id="1.10.600.10">
    <property type="entry name" value="Farnesyl Diphosphate Synthase"/>
    <property type="match status" value="1"/>
</dbReference>
<keyword evidence="4" id="KW-1185">Reference proteome</keyword>
<dbReference type="KEGG" id="dco:SAMEA4475696_0722"/>
<organism evidence="3 4">
    <name type="scientific">Dermatophilus congolensis</name>
    <dbReference type="NCBI Taxonomy" id="1863"/>
    <lineage>
        <taxon>Bacteria</taxon>
        <taxon>Bacillati</taxon>
        <taxon>Actinomycetota</taxon>
        <taxon>Actinomycetes</taxon>
        <taxon>Micrococcales</taxon>
        <taxon>Dermatophilaceae</taxon>
        <taxon>Dermatophilus</taxon>
    </lineage>
</organism>
<dbReference type="SFLD" id="SFLDG01018">
    <property type="entry name" value="Squalene/Phytoene_Synthase_Lik"/>
    <property type="match status" value="1"/>
</dbReference>
<dbReference type="OrthoDB" id="9807580at2"/>